<keyword evidence="9" id="KW-0067">ATP-binding</keyword>
<dbReference type="GeneID" id="62195920"/>
<evidence type="ECO:0000313" key="11">
    <source>
        <dbReference type="EMBL" id="QPG75171.1"/>
    </source>
</evidence>
<keyword evidence="7" id="KW-0547">Nucleotide-binding</keyword>
<dbReference type="AlphaFoldDB" id="A0A875S065"/>
<dbReference type="FunFam" id="3.40.50.300:FF:000679">
    <property type="entry name" value="Thymidylate kinase"/>
    <property type="match status" value="1"/>
</dbReference>
<proteinExistence type="inferred from homology"/>
<dbReference type="PROSITE" id="PS01331">
    <property type="entry name" value="THYMIDYLATE_KINASE"/>
    <property type="match status" value="1"/>
</dbReference>
<keyword evidence="12" id="KW-1185">Reference proteome</keyword>
<evidence type="ECO:0000313" key="12">
    <source>
        <dbReference type="Proteomes" id="UP000662931"/>
    </source>
</evidence>
<keyword evidence="8" id="KW-0418">Kinase</keyword>
<evidence type="ECO:0000256" key="7">
    <source>
        <dbReference type="ARBA" id="ARBA00022741"/>
    </source>
</evidence>
<sequence>MRAPLIVIEGLDRTGKTTQTLRLLSHLNNEGIKNHLIKFPERTTPIGELINQYLTNKRLELSDQSAHLLFSANRWEFQSEIVDLLIKNQTVVVLDRYVYSGVAYSSAKGLDFQWCLSPDIGMPKPDAVIFLQSRDSTATAKREGFGKERYEIESFQNKVRAQFEKFEKDSNWHNIYVDGKSIEQVEREIWEVAEQYITGVQDKLDRFQRKQ</sequence>
<evidence type="ECO:0000259" key="10">
    <source>
        <dbReference type="Pfam" id="PF02223"/>
    </source>
</evidence>
<dbReference type="PANTHER" id="PTHR10344">
    <property type="entry name" value="THYMIDYLATE KINASE"/>
    <property type="match status" value="1"/>
</dbReference>
<evidence type="ECO:0000256" key="3">
    <source>
        <dbReference type="ARBA" id="ARBA00012980"/>
    </source>
</evidence>
<dbReference type="GO" id="GO:0006233">
    <property type="term" value="P:dTDP biosynthetic process"/>
    <property type="evidence" value="ECO:0007669"/>
    <property type="project" value="InterPro"/>
</dbReference>
<dbReference type="Proteomes" id="UP000662931">
    <property type="component" value="Chromosome 2"/>
</dbReference>
<evidence type="ECO:0000256" key="6">
    <source>
        <dbReference type="ARBA" id="ARBA00022727"/>
    </source>
</evidence>
<dbReference type="InterPro" id="IPR018094">
    <property type="entry name" value="Thymidylate_kinase"/>
</dbReference>
<dbReference type="GO" id="GO:0005829">
    <property type="term" value="C:cytosol"/>
    <property type="evidence" value="ECO:0007669"/>
    <property type="project" value="TreeGrafter"/>
</dbReference>
<accession>A0A875S065</accession>
<gene>
    <name evidence="11" type="ORF">FOA43_002519</name>
</gene>
<dbReference type="GO" id="GO:0005634">
    <property type="term" value="C:nucleus"/>
    <property type="evidence" value="ECO:0007669"/>
    <property type="project" value="TreeGrafter"/>
</dbReference>
<dbReference type="Pfam" id="PF02223">
    <property type="entry name" value="Thymidylate_kin"/>
    <property type="match status" value="1"/>
</dbReference>
<evidence type="ECO:0000256" key="4">
    <source>
        <dbReference type="ARBA" id="ARBA00017144"/>
    </source>
</evidence>
<feature type="domain" description="Thymidylate kinase-like" evidence="10">
    <location>
        <begin position="8"/>
        <end position="189"/>
    </location>
</feature>
<dbReference type="GO" id="GO:0004550">
    <property type="term" value="F:nucleoside diphosphate kinase activity"/>
    <property type="evidence" value="ECO:0007669"/>
    <property type="project" value="TreeGrafter"/>
</dbReference>
<dbReference type="GO" id="GO:0006235">
    <property type="term" value="P:dTTP biosynthetic process"/>
    <property type="evidence" value="ECO:0007669"/>
    <property type="project" value="TreeGrafter"/>
</dbReference>
<dbReference type="OrthoDB" id="425602at2759"/>
<name>A0A875S065_EENNA</name>
<dbReference type="InterPro" id="IPR018095">
    <property type="entry name" value="Thymidylate_kin_CS"/>
</dbReference>
<evidence type="ECO:0000256" key="1">
    <source>
        <dbReference type="ARBA" id="ARBA00004992"/>
    </source>
</evidence>
<dbReference type="GO" id="GO:0004798">
    <property type="term" value="F:dTMP kinase activity"/>
    <property type="evidence" value="ECO:0007669"/>
    <property type="project" value="UniProtKB-EC"/>
</dbReference>
<dbReference type="HAMAP" id="MF_00165">
    <property type="entry name" value="Thymidylate_kinase"/>
    <property type="match status" value="1"/>
</dbReference>
<dbReference type="InterPro" id="IPR039430">
    <property type="entry name" value="Thymidylate_kin-like_dom"/>
</dbReference>
<dbReference type="KEGG" id="bnn:FOA43_002519"/>
<keyword evidence="5" id="KW-0808">Transferase</keyword>
<comment type="similarity">
    <text evidence="2">Belongs to the thymidylate kinase family.</text>
</comment>
<dbReference type="PANTHER" id="PTHR10344:SF1">
    <property type="entry name" value="THYMIDYLATE KINASE"/>
    <property type="match status" value="1"/>
</dbReference>
<evidence type="ECO:0000256" key="5">
    <source>
        <dbReference type="ARBA" id="ARBA00022679"/>
    </source>
</evidence>
<keyword evidence="6" id="KW-0545">Nucleotide biosynthesis</keyword>
<dbReference type="SUPFAM" id="SSF52540">
    <property type="entry name" value="P-loop containing nucleoside triphosphate hydrolases"/>
    <property type="match status" value="1"/>
</dbReference>
<dbReference type="GO" id="GO:0006227">
    <property type="term" value="P:dUDP biosynthetic process"/>
    <property type="evidence" value="ECO:0007669"/>
    <property type="project" value="TreeGrafter"/>
</dbReference>
<evidence type="ECO:0000256" key="8">
    <source>
        <dbReference type="ARBA" id="ARBA00022777"/>
    </source>
</evidence>
<dbReference type="RefSeq" id="XP_038778736.1">
    <property type="nucleotide sequence ID" value="XM_038922808.1"/>
</dbReference>
<dbReference type="GO" id="GO:0005524">
    <property type="term" value="F:ATP binding"/>
    <property type="evidence" value="ECO:0007669"/>
    <property type="project" value="UniProtKB-KW"/>
</dbReference>
<dbReference type="CDD" id="cd01672">
    <property type="entry name" value="TMPK"/>
    <property type="match status" value="1"/>
</dbReference>
<dbReference type="EC" id="2.7.4.9" evidence="3"/>
<protein>
    <recommendedName>
        <fullName evidence="4">Thymidylate kinase</fullName>
        <ecNumber evidence="3">2.7.4.9</ecNumber>
    </recommendedName>
</protein>
<dbReference type="EMBL" id="CP064813">
    <property type="protein sequence ID" value="QPG75171.1"/>
    <property type="molecule type" value="Genomic_DNA"/>
</dbReference>
<evidence type="ECO:0000256" key="2">
    <source>
        <dbReference type="ARBA" id="ARBA00009776"/>
    </source>
</evidence>
<comment type="pathway">
    <text evidence="1">Pyrimidine metabolism; dTTP biosynthesis.</text>
</comment>
<organism evidence="11 12">
    <name type="scientific">Eeniella nana</name>
    <name type="common">Yeast</name>
    <name type="synonym">Brettanomyces nanus</name>
    <dbReference type="NCBI Taxonomy" id="13502"/>
    <lineage>
        <taxon>Eukaryota</taxon>
        <taxon>Fungi</taxon>
        <taxon>Dikarya</taxon>
        <taxon>Ascomycota</taxon>
        <taxon>Saccharomycotina</taxon>
        <taxon>Pichiomycetes</taxon>
        <taxon>Pichiales</taxon>
        <taxon>Pichiaceae</taxon>
        <taxon>Brettanomyces</taxon>
    </lineage>
</organism>
<reference evidence="11" key="1">
    <citation type="submission" date="2020-10" db="EMBL/GenBank/DDBJ databases">
        <authorList>
            <person name="Roach M.J.R."/>
        </authorList>
    </citation>
    <scope>NUCLEOTIDE SEQUENCE</scope>
    <source>
        <strain evidence="11">CBS 1945</strain>
    </source>
</reference>
<evidence type="ECO:0000256" key="9">
    <source>
        <dbReference type="ARBA" id="ARBA00022840"/>
    </source>
</evidence>
<dbReference type="Gene3D" id="3.40.50.300">
    <property type="entry name" value="P-loop containing nucleotide triphosphate hydrolases"/>
    <property type="match status" value="1"/>
</dbReference>
<dbReference type="NCBIfam" id="TIGR00041">
    <property type="entry name" value="DTMP_kinase"/>
    <property type="match status" value="1"/>
</dbReference>
<dbReference type="InterPro" id="IPR027417">
    <property type="entry name" value="P-loop_NTPase"/>
</dbReference>